<feature type="domain" description="Core-binding (CB)" evidence="12">
    <location>
        <begin position="40"/>
        <end position="144"/>
    </location>
</feature>
<evidence type="ECO:0000256" key="1">
    <source>
        <dbReference type="ARBA" id="ARBA00004496"/>
    </source>
</evidence>
<evidence type="ECO:0000256" key="6">
    <source>
        <dbReference type="ARBA" id="ARBA00023125"/>
    </source>
</evidence>
<dbReference type="InterPro" id="IPR011010">
    <property type="entry name" value="DNA_brk_join_enz"/>
</dbReference>
<dbReference type="CDD" id="cd00397">
    <property type="entry name" value="DNA_BRE_C"/>
    <property type="match status" value="1"/>
</dbReference>
<evidence type="ECO:0000256" key="5">
    <source>
        <dbReference type="ARBA" id="ARBA00022908"/>
    </source>
</evidence>
<dbReference type="GO" id="GO:0015074">
    <property type="term" value="P:DNA integration"/>
    <property type="evidence" value="ECO:0007669"/>
    <property type="project" value="UniProtKB-KW"/>
</dbReference>
<evidence type="ECO:0000256" key="8">
    <source>
        <dbReference type="ARBA" id="ARBA00023306"/>
    </source>
</evidence>
<dbReference type="OrthoDB" id="8610787at2"/>
<dbReference type="PROSITE" id="PS51900">
    <property type="entry name" value="CB"/>
    <property type="match status" value="1"/>
</dbReference>
<dbReference type="Pfam" id="PF00589">
    <property type="entry name" value="Phage_integrase"/>
    <property type="match status" value="1"/>
</dbReference>
<dbReference type="RefSeq" id="WP_084388002.1">
    <property type="nucleotide sequence ID" value="NZ_CP043420.1"/>
</dbReference>
<dbReference type="SUPFAM" id="SSF56349">
    <property type="entry name" value="DNA breaking-rejoining enzymes"/>
    <property type="match status" value="1"/>
</dbReference>
<dbReference type="Proteomes" id="UP000322553">
    <property type="component" value="Chromosome"/>
</dbReference>
<evidence type="ECO:0000256" key="7">
    <source>
        <dbReference type="ARBA" id="ARBA00023172"/>
    </source>
</evidence>
<dbReference type="KEGG" id="kuy:FY550_08125"/>
<keyword evidence="7" id="KW-0233">DNA recombination</keyword>
<evidence type="ECO:0000256" key="3">
    <source>
        <dbReference type="ARBA" id="ARBA00022618"/>
    </source>
</evidence>
<evidence type="ECO:0000256" key="9">
    <source>
        <dbReference type="PROSITE-ProRule" id="PRU01248"/>
    </source>
</evidence>
<reference evidence="13 14" key="1">
    <citation type="submission" date="2019-08" db="EMBL/GenBank/DDBJ databases">
        <title>Complete genome sequence of Kushneria sp. YCWA18, a halophilic phosphate-solubilizing bacterium isolated from Daqiao saltern in China.</title>
        <authorList>
            <person name="Du G.-X."/>
            <person name="Qu L.-Y."/>
        </authorList>
    </citation>
    <scope>NUCLEOTIDE SEQUENCE [LARGE SCALE GENOMIC DNA]</scope>
    <source>
        <strain evidence="13 14">YCWA18</strain>
    </source>
</reference>
<dbReference type="InterPro" id="IPR002104">
    <property type="entry name" value="Integrase_catalytic"/>
</dbReference>
<protein>
    <submittedName>
        <fullName evidence="13">Tyrosine-type recombinase/integrase</fullName>
    </submittedName>
</protein>
<dbReference type="AlphaFoldDB" id="A0A5C0ZWT3"/>
<dbReference type="PANTHER" id="PTHR30349:SF77">
    <property type="entry name" value="TYROSINE RECOMBINASE XERC"/>
    <property type="match status" value="1"/>
</dbReference>
<proteinExistence type="predicted"/>
<accession>A0A5C0ZWT3</accession>
<dbReference type="InterPro" id="IPR044068">
    <property type="entry name" value="CB"/>
</dbReference>
<dbReference type="EMBL" id="CP043420">
    <property type="protein sequence ID" value="QEL11100.1"/>
    <property type="molecule type" value="Genomic_DNA"/>
</dbReference>
<dbReference type="GO" id="GO:0051301">
    <property type="term" value="P:cell division"/>
    <property type="evidence" value="ECO:0007669"/>
    <property type="project" value="UniProtKB-KW"/>
</dbReference>
<dbReference type="GO" id="GO:0003677">
    <property type="term" value="F:DNA binding"/>
    <property type="evidence" value="ECO:0007669"/>
    <property type="project" value="UniProtKB-UniRule"/>
</dbReference>
<keyword evidence="2" id="KW-0963">Cytoplasm</keyword>
<organism evidence="13 14">
    <name type="scientific">Kushneria phosphatilytica</name>
    <dbReference type="NCBI Taxonomy" id="657387"/>
    <lineage>
        <taxon>Bacteria</taxon>
        <taxon>Pseudomonadati</taxon>
        <taxon>Pseudomonadota</taxon>
        <taxon>Gammaproteobacteria</taxon>
        <taxon>Oceanospirillales</taxon>
        <taxon>Halomonadaceae</taxon>
        <taxon>Kushneria</taxon>
    </lineage>
</organism>
<dbReference type="InterPro" id="IPR050090">
    <property type="entry name" value="Tyrosine_recombinase_XerCD"/>
</dbReference>
<comment type="subcellular location">
    <subcellularLocation>
        <location evidence="1">Cytoplasm</location>
    </subcellularLocation>
</comment>
<keyword evidence="14" id="KW-1185">Reference proteome</keyword>
<evidence type="ECO:0000259" key="11">
    <source>
        <dbReference type="PROSITE" id="PS51898"/>
    </source>
</evidence>
<name>A0A5C0ZWT3_9GAMM</name>
<evidence type="ECO:0000313" key="13">
    <source>
        <dbReference type="EMBL" id="QEL11100.1"/>
    </source>
</evidence>
<dbReference type="Gene3D" id="1.10.150.130">
    <property type="match status" value="1"/>
</dbReference>
<keyword evidence="6 9" id="KW-0238">DNA-binding</keyword>
<dbReference type="GO" id="GO:0005737">
    <property type="term" value="C:cytoplasm"/>
    <property type="evidence" value="ECO:0007669"/>
    <property type="project" value="UniProtKB-SubCell"/>
</dbReference>
<dbReference type="GO" id="GO:0007059">
    <property type="term" value="P:chromosome segregation"/>
    <property type="evidence" value="ECO:0007669"/>
    <property type="project" value="UniProtKB-KW"/>
</dbReference>
<evidence type="ECO:0000313" key="14">
    <source>
        <dbReference type="Proteomes" id="UP000322553"/>
    </source>
</evidence>
<dbReference type="PROSITE" id="PS51898">
    <property type="entry name" value="TYR_RECOMBINASE"/>
    <property type="match status" value="1"/>
</dbReference>
<evidence type="ECO:0000256" key="4">
    <source>
        <dbReference type="ARBA" id="ARBA00022829"/>
    </source>
</evidence>
<dbReference type="PANTHER" id="PTHR30349">
    <property type="entry name" value="PHAGE INTEGRASE-RELATED"/>
    <property type="match status" value="1"/>
</dbReference>
<evidence type="ECO:0000256" key="2">
    <source>
        <dbReference type="ARBA" id="ARBA00022490"/>
    </source>
</evidence>
<evidence type="ECO:0000259" key="12">
    <source>
        <dbReference type="PROSITE" id="PS51900"/>
    </source>
</evidence>
<dbReference type="GO" id="GO:0006310">
    <property type="term" value="P:DNA recombination"/>
    <property type="evidence" value="ECO:0007669"/>
    <property type="project" value="UniProtKB-KW"/>
</dbReference>
<sequence>MEGHSRDNDTDTALAAPGQAVERQITGPPSALEQAHIIAGSDAEAVAQWLAEYRQSPRTFRHYRKESERLLLWLEKRGQHLNELRRDELDAFEAFLADPQPRQHWIGPPRPRHSPEWRPFRQPLSAASRRQSLVILQGMMSWLVEAGWLTHNPFRLMRNKRQRMDNRHERVERYLERPLWQWFWGYLDTPEVEQSRRQHYERARLRFIFAFAYLLGPRISEMAAARMNDFMQREGQWWWQVTGKGGRTSRIPVTPALMDALIEWRKVLKLSELPQPEEATPLIRALDGQRGITDNQLYRLIRATFSRAAEALAGDHATSFSETERSRMVVQLRQATPHWLRHTAITHQAQQGVELRYLASTARHARLETTARYLHEEDREWHAQMQRHTLPSITDDEGNDAL</sequence>
<dbReference type="InterPro" id="IPR010998">
    <property type="entry name" value="Integrase_recombinase_N"/>
</dbReference>
<keyword evidence="3" id="KW-0132">Cell division</keyword>
<feature type="region of interest" description="Disordered" evidence="10">
    <location>
        <begin position="1"/>
        <end position="20"/>
    </location>
</feature>
<dbReference type="Gene3D" id="1.10.443.10">
    <property type="entry name" value="Intergrase catalytic core"/>
    <property type="match status" value="1"/>
</dbReference>
<keyword evidence="5" id="KW-0229">DNA integration</keyword>
<evidence type="ECO:0000256" key="10">
    <source>
        <dbReference type="SAM" id="MobiDB-lite"/>
    </source>
</evidence>
<keyword evidence="4" id="KW-0159">Chromosome partition</keyword>
<dbReference type="InterPro" id="IPR013762">
    <property type="entry name" value="Integrase-like_cat_sf"/>
</dbReference>
<feature type="domain" description="Tyr recombinase" evidence="11">
    <location>
        <begin position="182"/>
        <end position="386"/>
    </location>
</feature>
<keyword evidence="8" id="KW-0131">Cell cycle</keyword>
<gene>
    <name evidence="13" type="ORF">FY550_08125</name>
</gene>